<dbReference type="SUPFAM" id="SSF81343">
    <property type="entry name" value="Fumarate reductase respiratory complex transmembrane subunits"/>
    <property type="match status" value="1"/>
</dbReference>
<dbReference type="RefSeq" id="WP_250591143.1">
    <property type="nucleotide sequence ID" value="NZ_JAMLJM010000001.1"/>
</dbReference>
<name>A0ABT0TL49_9FLAO</name>
<keyword evidence="1" id="KW-0472">Membrane</keyword>
<dbReference type="Gene3D" id="1.20.1300.10">
    <property type="entry name" value="Fumarate reductase/succinate dehydrogenase, transmembrane subunit"/>
    <property type="match status" value="1"/>
</dbReference>
<keyword evidence="1" id="KW-0812">Transmembrane</keyword>
<comment type="caution">
    <text evidence="2">The sequence shown here is derived from an EMBL/GenBank/DDBJ whole genome shotgun (WGS) entry which is preliminary data.</text>
</comment>
<protein>
    <submittedName>
        <fullName evidence="2">Succinate dehydrogenase cytochrome b subunit</fullName>
    </submittedName>
</protein>
<dbReference type="InterPro" id="IPR034804">
    <property type="entry name" value="SQR/QFR_C/D"/>
</dbReference>
<feature type="transmembrane region" description="Helical" evidence="1">
    <location>
        <begin position="204"/>
        <end position="225"/>
    </location>
</feature>
<dbReference type="CDD" id="cd03498">
    <property type="entry name" value="SQR_TypeB_2_TM"/>
    <property type="match status" value="1"/>
</dbReference>
<dbReference type="Proteomes" id="UP001317191">
    <property type="component" value="Unassembled WGS sequence"/>
</dbReference>
<evidence type="ECO:0000313" key="3">
    <source>
        <dbReference type="Proteomes" id="UP001317191"/>
    </source>
</evidence>
<accession>A0ABT0TL49</accession>
<evidence type="ECO:0000256" key="1">
    <source>
        <dbReference type="SAM" id="Phobius"/>
    </source>
</evidence>
<dbReference type="NCBIfam" id="TIGR02046">
    <property type="entry name" value="sdhC_b558_fam"/>
    <property type="match status" value="1"/>
</dbReference>
<feature type="transmembrane region" description="Helical" evidence="1">
    <location>
        <begin position="246"/>
        <end position="266"/>
    </location>
</feature>
<reference evidence="2 3" key="1">
    <citation type="submission" date="2022-05" db="EMBL/GenBank/DDBJ databases">
        <title>Flavobacterium sp., isolated from activated sludge.</title>
        <authorList>
            <person name="Ran Q."/>
        </authorList>
    </citation>
    <scope>NUCLEOTIDE SEQUENCE [LARGE SCALE GENOMIC DNA]</scope>
    <source>
        <strain evidence="2 3">HXWNR70</strain>
    </source>
</reference>
<evidence type="ECO:0000313" key="2">
    <source>
        <dbReference type="EMBL" id="MCL9808218.1"/>
    </source>
</evidence>
<feature type="transmembrane region" description="Helical" evidence="1">
    <location>
        <begin position="65"/>
        <end position="82"/>
    </location>
</feature>
<keyword evidence="3" id="KW-1185">Reference proteome</keyword>
<proteinExistence type="predicted"/>
<sequence>MAKSALLKSSLAKKYWMALTGLFLCLFLAGHLAGNLQLIFGDALQFNKYALFMTTNPAVKLLSYLTYISIIFHAIDGIMLAIQNKKARPVAYAMNNPSGNSSFASRNMAVLGTVILVFIATHMVNFWAKMHFSQMPLQKTTIEFQGMKNDFYITTDGGYVPVNDPAYVIKNKTEIYDANVNLKIKDAYKDLHKITFDFFRDAKWGLPFTIFYVLSMIVLAFHLLHGFQSAFQSLGINNKFTPAIKLFGKLFAIIVPLLFAIIPLYIHFTK</sequence>
<feature type="transmembrane region" description="Helical" evidence="1">
    <location>
        <begin position="103"/>
        <end position="128"/>
    </location>
</feature>
<dbReference type="EMBL" id="JAMLJM010000001">
    <property type="protein sequence ID" value="MCL9808218.1"/>
    <property type="molecule type" value="Genomic_DNA"/>
</dbReference>
<organism evidence="2 3">
    <name type="scientific">Flavobacterium luminosum</name>
    <dbReference type="NCBI Taxonomy" id="2949086"/>
    <lineage>
        <taxon>Bacteria</taxon>
        <taxon>Pseudomonadati</taxon>
        <taxon>Bacteroidota</taxon>
        <taxon>Flavobacteriia</taxon>
        <taxon>Flavobacteriales</taxon>
        <taxon>Flavobacteriaceae</taxon>
        <taxon>Flavobacterium</taxon>
    </lineage>
</organism>
<keyword evidence="1" id="KW-1133">Transmembrane helix</keyword>
<gene>
    <name evidence="2" type="ORF">NAT50_02500</name>
</gene>
<dbReference type="InterPro" id="IPR011138">
    <property type="entry name" value="Cytochrome_b-558"/>
</dbReference>